<reference evidence="4 5" key="1">
    <citation type="submission" date="2019-08" db="EMBL/GenBank/DDBJ databases">
        <title>Genome of Aequorivita antarctica SW49 (type strain).</title>
        <authorList>
            <person name="Bowman J.P."/>
        </authorList>
    </citation>
    <scope>NUCLEOTIDE SEQUENCE [LARGE SCALE GENOMIC DNA]</scope>
    <source>
        <strain evidence="4 5">SW49</strain>
    </source>
</reference>
<gene>
    <name evidence="4" type="ORF">ESU54_12740</name>
</gene>
<keyword evidence="2" id="KW-0472">Membrane</keyword>
<dbReference type="InterPro" id="IPR027304">
    <property type="entry name" value="Trigger_fact/SurA_dom_sf"/>
</dbReference>
<dbReference type="InterPro" id="IPR023058">
    <property type="entry name" value="PPIase_PpiC_CS"/>
</dbReference>
<keyword evidence="2" id="KW-1133">Transmembrane helix</keyword>
<dbReference type="EMBL" id="VORT01000009">
    <property type="protein sequence ID" value="TXD72286.1"/>
    <property type="molecule type" value="Genomic_DNA"/>
</dbReference>
<evidence type="ECO:0000313" key="4">
    <source>
        <dbReference type="EMBL" id="TXD72286.1"/>
    </source>
</evidence>
<sequence>MGDKFEHQMAILNSIRKRGIFLILIIALALFAFILSDVLTKGSSGPKGQDTIATINGEDISRQSFMEEVEATQRNMGPNGNTTQAMNMVWDRELRKVIMDEQIEKAGLTVEKAQIDDALKTQLASNPTFLNDSGQVDQGKIQEYIASIKASSPEMYKQWLKFEEDIANGVLQTTYYNMIKGGLRSTVAEGEQEYHFQNDNLNFQYLLVPYSKIADEDVKVSDEEIKKYVAAHPNDFQVEPQADIQYVFFAEKPSEADTEEAKTTIATLLKDKVEFNQDTKANDTIAGFRNTKNYEEYVNANSDVPYYDRWMFKKDLPPTVADTLINLNKGDIYGPYSVESALYLSKVLDTKKMPDSAESKHILIRYVGTMRAPETVTRTKEEAQKLADSILSVVKKDKSKFAELATKFSDDSSKDNGGDLGNSTPGRMVPPFDNFIFNNSTGTIGLVETDFGFHVVEVGKQSGAKPAIKLATVVKNIEPSDKTTNQVFSDASKFELAVKDADFTELAKAQNLELKPVNKMGNMDSNIPGIGENRTIVNWAFNEETKVGNTKRFSVPNGYVIAQLTRKNPKGLMTATDASAAVTPILRNEKKAKKIQESIKGATLEEVAASQNVVVQTATGVSMANPLIGATSEPKVAGMAFGTKPGETTPLIDGKNGVYKVKVTAFNPAPKMESYVNFANQMSTKEAPGAPTQVFNALKKKANIEDNRANFY</sequence>
<dbReference type="OrthoDB" id="9812372at2"/>
<name>A0A5C6YXV6_9FLAO</name>
<dbReference type="InterPro" id="IPR050245">
    <property type="entry name" value="PrsA_foldase"/>
</dbReference>
<dbReference type="Proteomes" id="UP000321497">
    <property type="component" value="Unassembled WGS sequence"/>
</dbReference>
<keyword evidence="2" id="KW-0812">Transmembrane</keyword>
<evidence type="ECO:0000256" key="1">
    <source>
        <dbReference type="PROSITE-ProRule" id="PRU00278"/>
    </source>
</evidence>
<dbReference type="AlphaFoldDB" id="A0A5C6YXV6"/>
<proteinExistence type="predicted"/>
<keyword evidence="1" id="KW-0697">Rotamase</keyword>
<dbReference type="PROSITE" id="PS01096">
    <property type="entry name" value="PPIC_PPIASE_1"/>
    <property type="match status" value="1"/>
</dbReference>
<keyword evidence="5" id="KW-1185">Reference proteome</keyword>
<dbReference type="Pfam" id="PF13616">
    <property type="entry name" value="Rotamase_3"/>
    <property type="match status" value="1"/>
</dbReference>
<dbReference type="PANTHER" id="PTHR47245">
    <property type="entry name" value="PEPTIDYLPROLYL ISOMERASE"/>
    <property type="match status" value="1"/>
</dbReference>
<dbReference type="Gene3D" id="3.10.50.40">
    <property type="match status" value="1"/>
</dbReference>
<protein>
    <submittedName>
        <fullName evidence="4">Peptidylprolyl isomerase</fullName>
    </submittedName>
</protein>
<evidence type="ECO:0000313" key="5">
    <source>
        <dbReference type="Proteomes" id="UP000321497"/>
    </source>
</evidence>
<dbReference type="RefSeq" id="WP_111844045.1">
    <property type="nucleotide sequence ID" value="NZ_UEGI01000004.1"/>
</dbReference>
<evidence type="ECO:0000259" key="3">
    <source>
        <dbReference type="PROSITE" id="PS50198"/>
    </source>
</evidence>
<dbReference type="InterPro" id="IPR000297">
    <property type="entry name" value="PPIase_PpiC"/>
</dbReference>
<dbReference type="PANTHER" id="PTHR47245:SF2">
    <property type="entry name" value="PEPTIDYL-PROLYL CIS-TRANS ISOMERASE HP_0175-RELATED"/>
    <property type="match status" value="1"/>
</dbReference>
<evidence type="ECO:0000256" key="2">
    <source>
        <dbReference type="SAM" id="Phobius"/>
    </source>
</evidence>
<accession>A0A5C6YXV6</accession>
<dbReference type="Pfam" id="PF13623">
    <property type="entry name" value="SurA_N_2"/>
    <property type="match status" value="1"/>
</dbReference>
<dbReference type="InterPro" id="IPR046357">
    <property type="entry name" value="PPIase_dom_sf"/>
</dbReference>
<dbReference type="SUPFAM" id="SSF54534">
    <property type="entry name" value="FKBP-like"/>
    <property type="match status" value="1"/>
</dbReference>
<keyword evidence="1 4" id="KW-0413">Isomerase</keyword>
<feature type="domain" description="PpiC" evidence="3">
    <location>
        <begin position="354"/>
        <end position="460"/>
    </location>
</feature>
<dbReference type="GO" id="GO:0003755">
    <property type="term" value="F:peptidyl-prolyl cis-trans isomerase activity"/>
    <property type="evidence" value="ECO:0007669"/>
    <property type="project" value="UniProtKB-KW"/>
</dbReference>
<feature type="transmembrane region" description="Helical" evidence="2">
    <location>
        <begin position="20"/>
        <end position="39"/>
    </location>
</feature>
<dbReference type="SUPFAM" id="SSF109998">
    <property type="entry name" value="Triger factor/SurA peptide-binding domain-like"/>
    <property type="match status" value="1"/>
</dbReference>
<dbReference type="PROSITE" id="PS50198">
    <property type="entry name" value="PPIC_PPIASE_2"/>
    <property type="match status" value="1"/>
</dbReference>
<organism evidence="4 5">
    <name type="scientific">Aequorivita antarctica</name>
    <dbReference type="NCBI Taxonomy" id="153266"/>
    <lineage>
        <taxon>Bacteria</taxon>
        <taxon>Pseudomonadati</taxon>
        <taxon>Bacteroidota</taxon>
        <taxon>Flavobacteriia</taxon>
        <taxon>Flavobacteriales</taxon>
        <taxon>Flavobacteriaceae</taxon>
        <taxon>Aequorivita</taxon>
    </lineage>
</organism>
<comment type="caution">
    <text evidence="4">The sequence shown here is derived from an EMBL/GenBank/DDBJ whole genome shotgun (WGS) entry which is preliminary data.</text>
</comment>